<dbReference type="InterPro" id="IPR036390">
    <property type="entry name" value="WH_DNA-bd_sf"/>
</dbReference>
<evidence type="ECO:0000313" key="1">
    <source>
        <dbReference type="EMBL" id="GLQ56706.1"/>
    </source>
</evidence>
<name>A0ABQ5W9I7_9HYPH</name>
<keyword evidence="2" id="KW-1185">Reference proteome</keyword>
<dbReference type="EMBL" id="BSNS01000022">
    <property type="protein sequence ID" value="GLQ56706.1"/>
    <property type="molecule type" value="Genomic_DNA"/>
</dbReference>
<dbReference type="Proteomes" id="UP001156691">
    <property type="component" value="Unassembled WGS sequence"/>
</dbReference>
<reference evidence="2" key="1">
    <citation type="journal article" date="2019" name="Int. J. Syst. Evol. Microbiol.">
        <title>The Global Catalogue of Microorganisms (GCM) 10K type strain sequencing project: providing services to taxonomists for standard genome sequencing and annotation.</title>
        <authorList>
            <consortium name="The Broad Institute Genomics Platform"/>
            <consortium name="The Broad Institute Genome Sequencing Center for Infectious Disease"/>
            <person name="Wu L."/>
            <person name="Ma J."/>
        </authorList>
    </citation>
    <scope>NUCLEOTIDE SEQUENCE [LARGE SCALE GENOMIC DNA]</scope>
    <source>
        <strain evidence="2">NBRC 112416</strain>
    </source>
</reference>
<dbReference type="PANTHER" id="PTHR18964:SF173">
    <property type="entry name" value="GLUCOKINASE"/>
    <property type="match status" value="1"/>
</dbReference>
<dbReference type="InterPro" id="IPR000600">
    <property type="entry name" value="ROK"/>
</dbReference>
<organism evidence="1 2">
    <name type="scientific">Devosia nitrariae</name>
    <dbReference type="NCBI Taxonomy" id="2071872"/>
    <lineage>
        <taxon>Bacteria</taxon>
        <taxon>Pseudomonadati</taxon>
        <taxon>Pseudomonadota</taxon>
        <taxon>Alphaproteobacteria</taxon>
        <taxon>Hyphomicrobiales</taxon>
        <taxon>Devosiaceae</taxon>
        <taxon>Devosia</taxon>
    </lineage>
</organism>
<evidence type="ECO:0000313" key="2">
    <source>
        <dbReference type="Proteomes" id="UP001156691"/>
    </source>
</evidence>
<sequence>MNHLYRCQPLTRVVSDSDSVRRQNRALVLSTLRRQGPLARTNLAAETGLSHASITAIGQDMLAQGILAEMRDEPDPARLRGRPAVRVGFNRTAGCVALVELEVNRAQFSLVDYGGTLIDRFELAVAPDEFKRTTPAEFLVRHLTLFRERNRREMKALLYIAVSVQGILDRDGRHLRWSPIVHMADRPFADDIAQAFGVPVSLHKRGRLLAEGSRWLDPKLQDASVATVFVGSTVAMGLTFRGDAVGRGNGGATEFGHMIHLPGGALCRCGARGCIEAYAADYAVLRTAYSVPETAPPAASVPASQYEGLIARAEAGDRATLHAFNLAGRAIGYGLSRVISLVDATHVRILGPGARAYHLMRAEIETALSASLVGRVAGLPEVVAQVDEKEAVFRGLMMKILQQLDEEHFAFLPHAAATA</sequence>
<accession>A0ABQ5W9I7</accession>
<dbReference type="Pfam" id="PF00480">
    <property type="entry name" value="ROK"/>
    <property type="match status" value="1"/>
</dbReference>
<dbReference type="Gene3D" id="3.30.420.40">
    <property type="match status" value="2"/>
</dbReference>
<comment type="caution">
    <text evidence="1">The sequence shown here is derived from an EMBL/GenBank/DDBJ whole genome shotgun (WGS) entry which is preliminary data.</text>
</comment>
<dbReference type="SUPFAM" id="SSF53067">
    <property type="entry name" value="Actin-like ATPase domain"/>
    <property type="match status" value="2"/>
</dbReference>
<dbReference type="InterPro" id="IPR043129">
    <property type="entry name" value="ATPase_NBD"/>
</dbReference>
<protein>
    <submittedName>
        <fullName evidence="1">Transcriptional regulator</fullName>
    </submittedName>
</protein>
<dbReference type="SUPFAM" id="SSF46785">
    <property type="entry name" value="Winged helix' DNA-binding domain"/>
    <property type="match status" value="1"/>
</dbReference>
<dbReference type="InterPro" id="IPR036388">
    <property type="entry name" value="WH-like_DNA-bd_sf"/>
</dbReference>
<dbReference type="PANTHER" id="PTHR18964">
    <property type="entry name" value="ROK (REPRESSOR, ORF, KINASE) FAMILY"/>
    <property type="match status" value="1"/>
</dbReference>
<gene>
    <name evidence="1" type="ORF">GCM10010862_39650</name>
</gene>
<proteinExistence type="predicted"/>
<dbReference type="Gene3D" id="1.10.10.10">
    <property type="entry name" value="Winged helix-like DNA-binding domain superfamily/Winged helix DNA-binding domain"/>
    <property type="match status" value="1"/>
</dbReference>